<proteinExistence type="predicted"/>
<protein>
    <submittedName>
        <fullName evidence="1">ABC-type branched-subunit amino acid transport system substrate-binding protein</fullName>
    </submittedName>
</protein>
<comment type="caution">
    <text evidence="1">The sequence shown here is derived from an EMBL/GenBank/DDBJ whole genome shotgun (WGS) entry which is preliminary data.</text>
</comment>
<reference evidence="1" key="1">
    <citation type="submission" date="2024-06" db="EMBL/GenBank/DDBJ databases">
        <title>Genomic Encyclopedia of Type Strains, Phase IV (KMG-IV): sequencing the most valuable type-strain genomes for metagenomic binning, comparative biology and taxonomic classification.</title>
        <authorList>
            <person name="Goeker M."/>
        </authorList>
    </citation>
    <scope>NUCLEOTIDE SEQUENCE</scope>
    <source>
        <strain evidence="1">SJCon</strain>
    </source>
</reference>
<accession>A0ACC6TG16</accession>
<name>A0ACC6TG16_9MICC</name>
<keyword evidence="2" id="KW-1185">Reference proteome</keyword>
<evidence type="ECO:0000313" key="1">
    <source>
        <dbReference type="EMBL" id="MET3772646.1"/>
    </source>
</evidence>
<gene>
    <name evidence="1" type="ORF">ABIC98_002294</name>
</gene>
<evidence type="ECO:0000313" key="2">
    <source>
        <dbReference type="Proteomes" id="UP001549207"/>
    </source>
</evidence>
<organism evidence="1 2">
    <name type="scientific">Arthrobacter nitrophenolicus</name>
    <dbReference type="NCBI Taxonomy" id="683150"/>
    <lineage>
        <taxon>Bacteria</taxon>
        <taxon>Bacillati</taxon>
        <taxon>Actinomycetota</taxon>
        <taxon>Actinomycetes</taxon>
        <taxon>Micrococcales</taxon>
        <taxon>Micrococcaceae</taxon>
        <taxon>Arthrobacter</taxon>
    </lineage>
</organism>
<dbReference type="Proteomes" id="UP001549207">
    <property type="component" value="Unassembled WGS sequence"/>
</dbReference>
<dbReference type="EMBL" id="JBEPNJ010000007">
    <property type="protein sequence ID" value="MET3772646.1"/>
    <property type="molecule type" value="Genomic_DNA"/>
</dbReference>
<sequence length="422" mass="44235">MNRNFGYLRKAALAVAAMTASALVLSGCSGQAAQEGSGNTIKVFLSYAGENAINSHPQTLLGAEAAVKAINANGGVKGRQIELVACDNRFEAQQALVCARQGSAKDIVAWVGQDDIQSDQSLPLLAAAGIPSVGLFSYSNPADFTSPASFPITAGATASNLGIPQVLEQLGVKRVMSQACEYPACGILAEQISTFGPEFGLDVAPESLEVPNAGLPDYSPAVQKTKGIGPEAVVQILSGGTSIALIKAARDIGFEPLYAGNPQAITEKEAAQNGELLEGYLTPAAFPSPRAHADWPIMQKYIQDRGAHAGVTGEEWIADAVLDTSWNNDINAWLSVYALAKAVELIPGDDVTAKTLTDTLNASDTSIDLFGFQTWTPGVAGPAGYERMPQMVSYFNEIKGGKIAAMDLAPFDLVPMLNKNSK</sequence>